<sequence>MVKKHSNLVGKTVVEEQDASDVEMDMRFWRDVFDLDVTFICGRAGVYALGAVAAKHGGDGDSMRYCLSQFEKDDGRLDRVR</sequence>
<proteinExistence type="predicted"/>
<dbReference type="EMBL" id="CAXHTB010000004">
    <property type="protein sequence ID" value="CAL0305049.1"/>
    <property type="molecule type" value="Genomic_DNA"/>
</dbReference>
<organism evidence="1 2">
    <name type="scientific">Lupinus luteus</name>
    <name type="common">European yellow lupine</name>
    <dbReference type="NCBI Taxonomy" id="3873"/>
    <lineage>
        <taxon>Eukaryota</taxon>
        <taxon>Viridiplantae</taxon>
        <taxon>Streptophyta</taxon>
        <taxon>Embryophyta</taxon>
        <taxon>Tracheophyta</taxon>
        <taxon>Spermatophyta</taxon>
        <taxon>Magnoliopsida</taxon>
        <taxon>eudicotyledons</taxon>
        <taxon>Gunneridae</taxon>
        <taxon>Pentapetalae</taxon>
        <taxon>rosids</taxon>
        <taxon>fabids</taxon>
        <taxon>Fabales</taxon>
        <taxon>Fabaceae</taxon>
        <taxon>Papilionoideae</taxon>
        <taxon>50 kb inversion clade</taxon>
        <taxon>genistoids sensu lato</taxon>
        <taxon>core genistoids</taxon>
        <taxon>Genisteae</taxon>
        <taxon>Lupinus</taxon>
    </lineage>
</organism>
<gene>
    <name evidence="1" type="ORF">LLUT_LOCUS6109</name>
</gene>
<protein>
    <submittedName>
        <fullName evidence="1">Uncharacterized protein</fullName>
    </submittedName>
</protein>
<name>A0AAV1W6N9_LUPLU</name>
<evidence type="ECO:0000313" key="1">
    <source>
        <dbReference type="EMBL" id="CAL0305049.1"/>
    </source>
</evidence>
<comment type="caution">
    <text evidence="1">The sequence shown here is derived from an EMBL/GenBank/DDBJ whole genome shotgun (WGS) entry which is preliminary data.</text>
</comment>
<dbReference type="Proteomes" id="UP001497480">
    <property type="component" value="Unassembled WGS sequence"/>
</dbReference>
<reference evidence="1 2" key="1">
    <citation type="submission" date="2024-03" db="EMBL/GenBank/DDBJ databases">
        <authorList>
            <person name="Martinez-Hernandez J."/>
        </authorList>
    </citation>
    <scope>NUCLEOTIDE SEQUENCE [LARGE SCALE GENOMIC DNA]</scope>
</reference>
<keyword evidence="2" id="KW-1185">Reference proteome</keyword>
<evidence type="ECO:0000313" key="2">
    <source>
        <dbReference type="Proteomes" id="UP001497480"/>
    </source>
</evidence>
<dbReference type="AlphaFoldDB" id="A0AAV1W6N9"/>
<accession>A0AAV1W6N9</accession>